<evidence type="ECO:0000313" key="2">
    <source>
        <dbReference type="Proteomes" id="UP001244207"/>
    </source>
</evidence>
<proteinExistence type="predicted"/>
<keyword evidence="2" id="KW-1185">Reference proteome</keyword>
<organism evidence="1 2">
    <name type="scientific">Glomerella acutata</name>
    <name type="common">Colletotrichum acutatum</name>
    <dbReference type="NCBI Taxonomy" id="27357"/>
    <lineage>
        <taxon>Eukaryota</taxon>
        <taxon>Fungi</taxon>
        <taxon>Dikarya</taxon>
        <taxon>Ascomycota</taxon>
        <taxon>Pezizomycotina</taxon>
        <taxon>Sordariomycetes</taxon>
        <taxon>Hypocreomycetidae</taxon>
        <taxon>Glomerellales</taxon>
        <taxon>Glomerellaceae</taxon>
        <taxon>Colletotrichum</taxon>
        <taxon>Colletotrichum acutatum species complex</taxon>
    </lineage>
</organism>
<dbReference type="Proteomes" id="UP001244207">
    <property type="component" value="Unassembled WGS sequence"/>
</dbReference>
<sequence length="77" mass="8632">MFRYFASNTNGTVASQPPLRCLSMGLVFVQVRICLASQLKKAAYAHKSCILYTKGYAMGICGHCVLEPPDKLSWFWI</sequence>
<dbReference type="GeneID" id="85390880"/>
<dbReference type="RefSeq" id="XP_060370979.1">
    <property type="nucleotide sequence ID" value="XM_060506981.1"/>
</dbReference>
<gene>
    <name evidence="1" type="ORF">BDZ83DRAFT_599201</name>
</gene>
<protein>
    <submittedName>
        <fullName evidence="1">Uncharacterized protein</fullName>
    </submittedName>
</protein>
<dbReference type="AlphaFoldDB" id="A0AAD8XP33"/>
<dbReference type="EMBL" id="JAHMHS010000004">
    <property type="protein sequence ID" value="KAK1730924.1"/>
    <property type="molecule type" value="Genomic_DNA"/>
</dbReference>
<accession>A0AAD8XP33</accession>
<comment type="caution">
    <text evidence="1">The sequence shown here is derived from an EMBL/GenBank/DDBJ whole genome shotgun (WGS) entry which is preliminary data.</text>
</comment>
<name>A0AAD8XP33_GLOAC</name>
<evidence type="ECO:0000313" key="1">
    <source>
        <dbReference type="EMBL" id="KAK1730924.1"/>
    </source>
</evidence>
<reference evidence="1" key="1">
    <citation type="submission" date="2021-12" db="EMBL/GenBank/DDBJ databases">
        <title>Comparative genomics, transcriptomics and evolutionary studies reveal genomic signatures of adaptation to plant cell wall in hemibiotrophic fungi.</title>
        <authorList>
            <consortium name="DOE Joint Genome Institute"/>
            <person name="Baroncelli R."/>
            <person name="Diaz J.F."/>
            <person name="Benocci T."/>
            <person name="Peng M."/>
            <person name="Battaglia E."/>
            <person name="Haridas S."/>
            <person name="Andreopoulos W."/>
            <person name="Labutti K."/>
            <person name="Pangilinan J."/>
            <person name="Floch G.L."/>
            <person name="Makela M.R."/>
            <person name="Henrissat B."/>
            <person name="Grigoriev I.V."/>
            <person name="Crouch J.A."/>
            <person name="De Vries R.P."/>
            <person name="Sukno S.A."/>
            <person name="Thon M.R."/>
        </authorList>
    </citation>
    <scope>NUCLEOTIDE SEQUENCE</scope>
    <source>
        <strain evidence="1">CBS 112980</strain>
    </source>
</reference>